<evidence type="ECO:0000313" key="2">
    <source>
        <dbReference type="EMBL" id="CAK7274003.1"/>
    </source>
</evidence>
<dbReference type="Proteomes" id="UP001642502">
    <property type="component" value="Unassembled WGS sequence"/>
</dbReference>
<comment type="caution">
    <text evidence="2">The sequence shown here is derived from an EMBL/GenBank/DDBJ whole genome shotgun (WGS) entry which is preliminary data.</text>
</comment>
<feature type="compositionally biased region" description="Polar residues" evidence="1">
    <location>
        <begin position="1"/>
        <end position="16"/>
    </location>
</feature>
<feature type="compositionally biased region" description="Basic and acidic residues" evidence="1">
    <location>
        <begin position="30"/>
        <end position="51"/>
    </location>
</feature>
<proteinExistence type="predicted"/>
<feature type="region of interest" description="Disordered" evidence="1">
    <location>
        <begin position="1"/>
        <end position="56"/>
    </location>
</feature>
<reference evidence="2 3" key="1">
    <citation type="submission" date="2024-01" db="EMBL/GenBank/DDBJ databases">
        <authorList>
            <person name="Allen C."/>
            <person name="Tagirdzhanova G."/>
        </authorList>
    </citation>
    <scope>NUCLEOTIDE SEQUENCE [LARGE SCALE GENOMIC DNA]</scope>
    <source>
        <strain evidence="2 3">CBS 119000</strain>
    </source>
</reference>
<gene>
    <name evidence="2" type="ORF">SEPCBS119000_005947</name>
</gene>
<dbReference type="EMBL" id="CAWUON010000127">
    <property type="protein sequence ID" value="CAK7274003.1"/>
    <property type="molecule type" value="Genomic_DNA"/>
</dbReference>
<protein>
    <submittedName>
        <fullName evidence="2">Uncharacterized protein</fullName>
    </submittedName>
</protein>
<evidence type="ECO:0000256" key="1">
    <source>
        <dbReference type="SAM" id="MobiDB-lite"/>
    </source>
</evidence>
<name>A0ABP0E278_9PEZI</name>
<keyword evidence="3" id="KW-1185">Reference proteome</keyword>
<accession>A0ABP0E278</accession>
<evidence type="ECO:0000313" key="3">
    <source>
        <dbReference type="Proteomes" id="UP001642502"/>
    </source>
</evidence>
<organism evidence="2 3">
    <name type="scientific">Sporothrix epigloea</name>
    <dbReference type="NCBI Taxonomy" id="1892477"/>
    <lineage>
        <taxon>Eukaryota</taxon>
        <taxon>Fungi</taxon>
        <taxon>Dikarya</taxon>
        <taxon>Ascomycota</taxon>
        <taxon>Pezizomycotina</taxon>
        <taxon>Sordariomycetes</taxon>
        <taxon>Sordariomycetidae</taxon>
        <taxon>Ophiostomatales</taxon>
        <taxon>Ophiostomataceae</taxon>
        <taxon>Sporothrix</taxon>
    </lineage>
</organism>
<sequence>MTPSCLPQSEGSSSVLKDTGVTDLVPPDRTVSELRKDFETDGKKSSDHEPNATEVVRGKLMNTQLLPFLV</sequence>